<dbReference type="Proteomes" id="UP000805193">
    <property type="component" value="Unassembled WGS sequence"/>
</dbReference>
<sequence length="214" mass="23657">MPTGRQDVLDASPGDASLAQQFTAVNKKLDQLRTTVELLAGKVEELLAFKATGEKVAETVVEIQSSIDFLSAKYDTVLTTVATSQAVVAEVRAQTESLSATVLSQAEQIDHLNDELWCLVLPMYRKYPVPFTFLLLRHPVPCKMQWSSVAFPPSQSPVTFLIPVSKRPSAPPYQGIKSAASHQYRRLPRLQSSKRPPGSLSRRVLNLPFLRAVQ</sequence>
<dbReference type="EMBL" id="JABSTQ010005668">
    <property type="protein sequence ID" value="KAG0438807.1"/>
    <property type="molecule type" value="Genomic_DNA"/>
</dbReference>
<gene>
    <name evidence="1" type="ORF">HPB47_016860</name>
</gene>
<protein>
    <submittedName>
        <fullName evidence="1">Uncharacterized protein</fullName>
    </submittedName>
</protein>
<proteinExistence type="predicted"/>
<keyword evidence="2" id="KW-1185">Reference proteome</keyword>
<name>A0AC60QS94_IXOPE</name>
<accession>A0AC60QS94</accession>
<comment type="caution">
    <text evidence="1">The sequence shown here is derived from an EMBL/GenBank/DDBJ whole genome shotgun (WGS) entry which is preliminary data.</text>
</comment>
<reference evidence="1 2" key="1">
    <citation type="journal article" date="2020" name="Cell">
        <title>Large-Scale Comparative Analyses of Tick Genomes Elucidate Their Genetic Diversity and Vector Capacities.</title>
        <authorList>
            <consortium name="Tick Genome and Microbiome Consortium (TIGMIC)"/>
            <person name="Jia N."/>
            <person name="Wang J."/>
            <person name="Shi W."/>
            <person name="Du L."/>
            <person name="Sun Y."/>
            <person name="Zhan W."/>
            <person name="Jiang J.F."/>
            <person name="Wang Q."/>
            <person name="Zhang B."/>
            <person name="Ji P."/>
            <person name="Bell-Sakyi L."/>
            <person name="Cui X.M."/>
            <person name="Yuan T.T."/>
            <person name="Jiang B.G."/>
            <person name="Yang W.F."/>
            <person name="Lam T.T."/>
            <person name="Chang Q.C."/>
            <person name="Ding S.J."/>
            <person name="Wang X.J."/>
            <person name="Zhu J.G."/>
            <person name="Ruan X.D."/>
            <person name="Zhao L."/>
            <person name="Wei J.T."/>
            <person name="Ye R.Z."/>
            <person name="Que T.C."/>
            <person name="Du C.H."/>
            <person name="Zhou Y.H."/>
            <person name="Cheng J.X."/>
            <person name="Dai P.F."/>
            <person name="Guo W.B."/>
            <person name="Han X.H."/>
            <person name="Huang E.J."/>
            <person name="Li L.F."/>
            <person name="Wei W."/>
            <person name="Gao Y.C."/>
            <person name="Liu J.Z."/>
            <person name="Shao H.Z."/>
            <person name="Wang X."/>
            <person name="Wang C.C."/>
            <person name="Yang T.C."/>
            <person name="Huo Q.B."/>
            <person name="Li W."/>
            <person name="Chen H.Y."/>
            <person name="Chen S.E."/>
            <person name="Zhou L.G."/>
            <person name="Ni X.B."/>
            <person name="Tian J.H."/>
            <person name="Sheng Y."/>
            <person name="Liu T."/>
            <person name="Pan Y.S."/>
            <person name="Xia L.Y."/>
            <person name="Li J."/>
            <person name="Zhao F."/>
            <person name="Cao W.C."/>
        </authorList>
    </citation>
    <scope>NUCLEOTIDE SEQUENCE [LARGE SCALE GENOMIC DNA]</scope>
    <source>
        <strain evidence="1">Iper-2018</strain>
    </source>
</reference>
<evidence type="ECO:0000313" key="2">
    <source>
        <dbReference type="Proteomes" id="UP000805193"/>
    </source>
</evidence>
<organism evidence="1 2">
    <name type="scientific">Ixodes persulcatus</name>
    <name type="common">Taiga tick</name>
    <dbReference type="NCBI Taxonomy" id="34615"/>
    <lineage>
        <taxon>Eukaryota</taxon>
        <taxon>Metazoa</taxon>
        <taxon>Ecdysozoa</taxon>
        <taxon>Arthropoda</taxon>
        <taxon>Chelicerata</taxon>
        <taxon>Arachnida</taxon>
        <taxon>Acari</taxon>
        <taxon>Parasitiformes</taxon>
        <taxon>Ixodida</taxon>
        <taxon>Ixodoidea</taxon>
        <taxon>Ixodidae</taxon>
        <taxon>Ixodinae</taxon>
        <taxon>Ixodes</taxon>
    </lineage>
</organism>
<evidence type="ECO:0000313" key="1">
    <source>
        <dbReference type="EMBL" id="KAG0438807.1"/>
    </source>
</evidence>